<keyword evidence="2" id="KW-0812">Transmembrane</keyword>
<evidence type="ECO:0000259" key="3">
    <source>
        <dbReference type="Pfam" id="PF13559"/>
    </source>
</evidence>
<dbReference type="AlphaFoldDB" id="A0A8J7WKP5"/>
<name>A0A8J7WKP5_9ACTN</name>
<keyword evidence="5" id="KW-1185">Reference proteome</keyword>
<feature type="domain" description="Protein-glutamine gamma-glutamyltransferase-like C-terminal" evidence="3">
    <location>
        <begin position="231"/>
        <end position="302"/>
    </location>
</feature>
<gene>
    <name evidence="4" type="ORF">KGA66_13545</name>
</gene>
<reference evidence="4" key="1">
    <citation type="submission" date="2021-04" db="EMBL/GenBank/DDBJ databases">
        <title>Genome based classification of Actinospica acidithermotolerans sp. nov., an actinobacterium isolated from an Indonesian hot spring.</title>
        <authorList>
            <person name="Kusuma A.B."/>
            <person name="Putra K.E."/>
            <person name="Nafisah S."/>
            <person name="Loh J."/>
            <person name="Nouioui I."/>
            <person name="Goodfellow M."/>
        </authorList>
    </citation>
    <scope>NUCLEOTIDE SEQUENCE</scope>
    <source>
        <strain evidence="4">DSM 45618</strain>
    </source>
</reference>
<evidence type="ECO:0000313" key="5">
    <source>
        <dbReference type="Proteomes" id="UP000677913"/>
    </source>
</evidence>
<organism evidence="4 5">
    <name type="scientific">Actinocrinis puniceicyclus</name>
    <dbReference type="NCBI Taxonomy" id="977794"/>
    <lineage>
        <taxon>Bacteria</taxon>
        <taxon>Bacillati</taxon>
        <taxon>Actinomycetota</taxon>
        <taxon>Actinomycetes</taxon>
        <taxon>Catenulisporales</taxon>
        <taxon>Actinospicaceae</taxon>
        <taxon>Actinocrinis</taxon>
    </lineage>
</organism>
<keyword evidence="2" id="KW-0472">Membrane</keyword>
<evidence type="ECO:0000256" key="2">
    <source>
        <dbReference type="SAM" id="Phobius"/>
    </source>
</evidence>
<comment type="caution">
    <text evidence="4">The sequence shown here is derived from an EMBL/GenBank/DDBJ whole genome shotgun (WGS) entry which is preliminary data.</text>
</comment>
<feature type="region of interest" description="Disordered" evidence="1">
    <location>
        <begin position="125"/>
        <end position="144"/>
    </location>
</feature>
<proteinExistence type="predicted"/>
<sequence>MRRSGSGDQRLIPRDGRLLAAATVLALGVAAIGVRAAAGAALRSNDGLPTGAAVGLALLFAGAALVTAAKYRLHVRTTEVPSNALDRLRQATVAVLFAGAVLVPFALILLRRPDDGKGVPPFQATPTPTFLPGSASPGPARSGATRHPVRSFSFDLSGFLVAFAIVIGVALLVLLVLLAARLLRGLPLTGPVQSSPPAAVSGGEDEALADALLAGRGALDGEDARTAIIACYAAMEESLAQAGVARKRADSPFDLLRRAASRELPGAGTRDAVTLTELFREARFSSHPMTARHLETARRALDSVTDALAERTEPGSGDAPRTDTHTQTRVVS</sequence>
<evidence type="ECO:0000256" key="1">
    <source>
        <dbReference type="SAM" id="MobiDB-lite"/>
    </source>
</evidence>
<dbReference type="Proteomes" id="UP000677913">
    <property type="component" value="Unassembled WGS sequence"/>
</dbReference>
<feature type="transmembrane region" description="Helical" evidence="2">
    <location>
        <begin position="156"/>
        <end position="180"/>
    </location>
</feature>
<evidence type="ECO:0000313" key="4">
    <source>
        <dbReference type="EMBL" id="MBS2964076.1"/>
    </source>
</evidence>
<dbReference type="EMBL" id="JAGSXH010000041">
    <property type="protein sequence ID" value="MBS2964076.1"/>
    <property type="molecule type" value="Genomic_DNA"/>
</dbReference>
<dbReference type="Pfam" id="PF13559">
    <property type="entry name" value="DUF4129"/>
    <property type="match status" value="1"/>
</dbReference>
<dbReference type="InterPro" id="IPR025403">
    <property type="entry name" value="TgpA-like_C"/>
</dbReference>
<feature type="transmembrane region" description="Helical" evidence="2">
    <location>
        <begin position="52"/>
        <end position="71"/>
    </location>
</feature>
<keyword evidence="2" id="KW-1133">Transmembrane helix</keyword>
<feature type="region of interest" description="Disordered" evidence="1">
    <location>
        <begin position="302"/>
        <end position="332"/>
    </location>
</feature>
<protein>
    <submittedName>
        <fullName evidence="4">DUF4129 domain-containing protein</fullName>
    </submittedName>
</protein>
<feature type="transmembrane region" description="Helical" evidence="2">
    <location>
        <begin position="91"/>
        <end position="110"/>
    </location>
</feature>
<accession>A0A8J7WKP5</accession>
<dbReference type="RefSeq" id="WP_211468379.1">
    <property type="nucleotide sequence ID" value="NZ_JAGSXH010000041.1"/>
</dbReference>